<keyword evidence="3" id="KW-1185">Reference proteome</keyword>
<name>A0A397T083_9GLOM</name>
<keyword evidence="1" id="KW-0812">Transmembrane</keyword>
<feature type="transmembrane region" description="Helical" evidence="1">
    <location>
        <begin position="64"/>
        <end position="82"/>
    </location>
</feature>
<keyword evidence="1" id="KW-1133">Transmembrane helix</keyword>
<proteinExistence type="predicted"/>
<organism evidence="2 3">
    <name type="scientific">Glomus cerebriforme</name>
    <dbReference type="NCBI Taxonomy" id="658196"/>
    <lineage>
        <taxon>Eukaryota</taxon>
        <taxon>Fungi</taxon>
        <taxon>Fungi incertae sedis</taxon>
        <taxon>Mucoromycota</taxon>
        <taxon>Glomeromycotina</taxon>
        <taxon>Glomeromycetes</taxon>
        <taxon>Glomerales</taxon>
        <taxon>Glomeraceae</taxon>
        <taxon>Glomus</taxon>
    </lineage>
</organism>
<accession>A0A397T083</accession>
<reference evidence="2 3" key="1">
    <citation type="submission" date="2018-06" db="EMBL/GenBank/DDBJ databases">
        <title>Comparative genomics reveals the genomic features of Rhizophagus irregularis, R. cerebriforme, R. diaphanum and Gigaspora rosea, and their symbiotic lifestyle signature.</title>
        <authorList>
            <person name="Morin E."/>
            <person name="San Clemente H."/>
            <person name="Chen E.C.H."/>
            <person name="De La Providencia I."/>
            <person name="Hainaut M."/>
            <person name="Kuo A."/>
            <person name="Kohler A."/>
            <person name="Murat C."/>
            <person name="Tang N."/>
            <person name="Roy S."/>
            <person name="Loubradou J."/>
            <person name="Henrissat B."/>
            <person name="Grigoriev I.V."/>
            <person name="Corradi N."/>
            <person name="Roux C."/>
            <person name="Martin F.M."/>
        </authorList>
    </citation>
    <scope>NUCLEOTIDE SEQUENCE [LARGE SCALE GENOMIC DNA]</scope>
    <source>
        <strain evidence="2 3">DAOM 227022</strain>
    </source>
</reference>
<dbReference type="EMBL" id="QKYT01000173">
    <property type="protein sequence ID" value="RIA90719.1"/>
    <property type="molecule type" value="Genomic_DNA"/>
</dbReference>
<keyword evidence="1" id="KW-0472">Membrane</keyword>
<comment type="caution">
    <text evidence="2">The sequence shown here is derived from an EMBL/GenBank/DDBJ whole genome shotgun (WGS) entry which is preliminary data.</text>
</comment>
<dbReference type="Proteomes" id="UP000265703">
    <property type="component" value="Unassembled WGS sequence"/>
</dbReference>
<feature type="transmembrane region" description="Helical" evidence="1">
    <location>
        <begin position="37"/>
        <end position="58"/>
    </location>
</feature>
<evidence type="ECO:0000313" key="3">
    <source>
        <dbReference type="Proteomes" id="UP000265703"/>
    </source>
</evidence>
<evidence type="ECO:0000313" key="2">
    <source>
        <dbReference type="EMBL" id="RIA90719.1"/>
    </source>
</evidence>
<gene>
    <name evidence="2" type="ORF">C1645_769322</name>
</gene>
<evidence type="ECO:0000256" key="1">
    <source>
        <dbReference type="SAM" id="Phobius"/>
    </source>
</evidence>
<sequence>MVYLKDILNVQVQKLLLMIVVLNILIYVKIQMPQQMLVLQILILRVVKKFVTIIPPVVQQQKIIMVHVVLILMVLDVMVLMFQTAEQTLAQLVV</sequence>
<feature type="transmembrane region" description="Helical" evidence="1">
    <location>
        <begin position="12"/>
        <end position="30"/>
    </location>
</feature>
<protein>
    <submittedName>
        <fullName evidence="2">Uncharacterized protein</fullName>
    </submittedName>
</protein>
<dbReference type="AlphaFoldDB" id="A0A397T083"/>